<organism evidence="3 4">
    <name type="scientific">Merismopedia glauca CCAP 1448/3</name>
    <dbReference type="NCBI Taxonomy" id="1296344"/>
    <lineage>
        <taxon>Bacteria</taxon>
        <taxon>Bacillati</taxon>
        <taxon>Cyanobacteriota</taxon>
        <taxon>Cyanophyceae</taxon>
        <taxon>Synechococcales</taxon>
        <taxon>Merismopediaceae</taxon>
        <taxon>Merismopedia</taxon>
    </lineage>
</organism>
<sequence>MIQNERQYKVTQTKLRELEQAAVNINPPDPNLHPRQVLSQKNSYNKLIDRLKQEIAEYEELKSGRIETLQIDDINDLPIALIKARIALGMTQKELAEKIGTQEQQIQRYEADRYGAISFDRLMKVAVALGMSLQGSMEIAIANHKLD</sequence>
<dbReference type="InterPro" id="IPR001387">
    <property type="entry name" value="Cro/C1-type_HTH"/>
</dbReference>
<dbReference type="GO" id="GO:0003677">
    <property type="term" value="F:DNA binding"/>
    <property type="evidence" value="ECO:0007669"/>
    <property type="project" value="InterPro"/>
</dbReference>
<dbReference type="InterPro" id="IPR010982">
    <property type="entry name" value="Lambda_DNA-bd_dom_sf"/>
</dbReference>
<feature type="domain" description="HTH cro/C1-type" evidence="2">
    <location>
        <begin position="81"/>
        <end position="136"/>
    </location>
</feature>
<evidence type="ECO:0000313" key="4">
    <source>
        <dbReference type="Proteomes" id="UP000238762"/>
    </source>
</evidence>
<keyword evidence="1" id="KW-0175">Coiled coil</keyword>
<dbReference type="Pfam" id="PF01381">
    <property type="entry name" value="HTH_3"/>
    <property type="match status" value="1"/>
</dbReference>
<dbReference type="CDD" id="cd00093">
    <property type="entry name" value="HTH_XRE"/>
    <property type="match status" value="1"/>
</dbReference>
<dbReference type="RefSeq" id="WP_106289208.1">
    <property type="nucleotide sequence ID" value="NZ_CAWNTC010000074.1"/>
</dbReference>
<keyword evidence="4" id="KW-1185">Reference proteome</keyword>
<dbReference type="Gene3D" id="1.10.260.40">
    <property type="entry name" value="lambda repressor-like DNA-binding domains"/>
    <property type="match status" value="1"/>
</dbReference>
<comment type="caution">
    <text evidence="3">The sequence shown here is derived from an EMBL/GenBank/DDBJ whole genome shotgun (WGS) entry which is preliminary data.</text>
</comment>
<evidence type="ECO:0000256" key="1">
    <source>
        <dbReference type="SAM" id="Coils"/>
    </source>
</evidence>
<proteinExistence type="predicted"/>
<dbReference type="EMBL" id="PVWJ01000064">
    <property type="protein sequence ID" value="PSB02330.1"/>
    <property type="molecule type" value="Genomic_DNA"/>
</dbReference>
<dbReference type="SMART" id="SM00530">
    <property type="entry name" value="HTH_XRE"/>
    <property type="match status" value="1"/>
</dbReference>
<name>A0A2T1C229_9CYAN</name>
<accession>A0A2T1C229</accession>
<protein>
    <submittedName>
        <fullName evidence="3">XRE family transcriptional regulator</fullName>
    </submittedName>
</protein>
<dbReference type="AlphaFoldDB" id="A0A2T1C229"/>
<dbReference type="OrthoDB" id="572992at2"/>
<evidence type="ECO:0000259" key="2">
    <source>
        <dbReference type="PROSITE" id="PS50943"/>
    </source>
</evidence>
<feature type="coiled-coil region" evidence="1">
    <location>
        <begin position="1"/>
        <end position="64"/>
    </location>
</feature>
<reference evidence="3 4" key="2">
    <citation type="submission" date="2018-03" db="EMBL/GenBank/DDBJ databases">
        <title>The ancient ancestry and fast evolution of plastids.</title>
        <authorList>
            <person name="Moore K.R."/>
            <person name="Magnabosco C."/>
            <person name="Momper L."/>
            <person name="Gold D.A."/>
            <person name="Bosak T."/>
            <person name="Fournier G.P."/>
        </authorList>
    </citation>
    <scope>NUCLEOTIDE SEQUENCE [LARGE SCALE GENOMIC DNA]</scope>
    <source>
        <strain evidence="3 4">CCAP 1448/3</strain>
    </source>
</reference>
<reference evidence="3 4" key="1">
    <citation type="submission" date="2018-02" db="EMBL/GenBank/DDBJ databases">
        <authorList>
            <person name="Cohen D.B."/>
            <person name="Kent A.D."/>
        </authorList>
    </citation>
    <scope>NUCLEOTIDE SEQUENCE [LARGE SCALE GENOMIC DNA]</scope>
    <source>
        <strain evidence="3 4">CCAP 1448/3</strain>
    </source>
</reference>
<evidence type="ECO:0000313" key="3">
    <source>
        <dbReference type="EMBL" id="PSB02330.1"/>
    </source>
</evidence>
<dbReference type="PROSITE" id="PS50943">
    <property type="entry name" value="HTH_CROC1"/>
    <property type="match status" value="1"/>
</dbReference>
<dbReference type="SUPFAM" id="SSF47413">
    <property type="entry name" value="lambda repressor-like DNA-binding domains"/>
    <property type="match status" value="1"/>
</dbReference>
<dbReference type="Proteomes" id="UP000238762">
    <property type="component" value="Unassembled WGS sequence"/>
</dbReference>
<gene>
    <name evidence="3" type="ORF">C7B64_13635</name>
</gene>